<dbReference type="PANTHER" id="PTHR43377:SF1">
    <property type="entry name" value="BILIVERDIN REDUCTASE A"/>
    <property type="match status" value="1"/>
</dbReference>
<organism evidence="1">
    <name type="scientific">marine metagenome</name>
    <dbReference type="NCBI Taxonomy" id="408172"/>
    <lineage>
        <taxon>unclassified sequences</taxon>
        <taxon>metagenomes</taxon>
        <taxon>ecological metagenomes</taxon>
    </lineage>
</organism>
<accession>A0A382J0S5</accession>
<dbReference type="Gene3D" id="3.40.50.720">
    <property type="entry name" value="NAD(P)-binding Rossmann-like Domain"/>
    <property type="match status" value="1"/>
</dbReference>
<reference evidence="1" key="1">
    <citation type="submission" date="2018-05" db="EMBL/GenBank/DDBJ databases">
        <authorList>
            <person name="Lanie J.A."/>
            <person name="Ng W.-L."/>
            <person name="Kazmierczak K.M."/>
            <person name="Andrzejewski T.M."/>
            <person name="Davidsen T.M."/>
            <person name="Wayne K.J."/>
            <person name="Tettelin H."/>
            <person name="Glass J.I."/>
            <person name="Rusch D."/>
            <person name="Podicherti R."/>
            <person name="Tsui H.-C.T."/>
            <person name="Winkler M.E."/>
        </authorList>
    </citation>
    <scope>NUCLEOTIDE SEQUENCE</scope>
</reference>
<proteinExistence type="predicted"/>
<dbReference type="Gene3D" id="3.30.360.10">
    <property type="entry name" value="Dihydrodipicolinate Reductase, domain 2"/>
    <property type="match status" value="1"/>
</dbReference>
<sequence length="199" mass="21951">VGAGIHVFVEKPVSLYYDEAVGMEAAIREAGVISTVGFNQRHDHRHEAIHDFLQGKRLVMATAVANGSLESHSVKHTRTEDLGGPGNRVWAASAAWSGTTVVEAGIHQLDTMRYWAGDVSWTRADYVHRDPGDIEDGGDNPYAYSVTFGFESGFLFNLLMARLRKTFWGDGYTGLMWDHGHVKIEGDEVAAYCYSGPYP</sequence>
<protein>
    <submittedName>
        <fullName evidence="1">Uncharacterized protein</fullName>
    </submittedName>
</protein>
<dbReference type="PANTHER" id="PTHR43377">
    <property type="entry name" value="BILIVERDIN REDUCTASE A"/>
    <property type="match status" value="1"/>
</dbReference>
<gene>
    <name evidence="1" type="ORF">METZ01_LOCUS257886</name>
</gene>
<dbReference type="AlphaFoldDB" id="A0A382J0S5"/>
<dbReference type="SUPFAM" id="SSF51735">
    <property type="entry name" value="NAD(P)-binding Rossmann-fold domains"/>
    <property type="match status" value="1"/>
</dbReference>
<name>A0A382J0S5_9ZZZZ</name>
<feature type="non-terminal residue" evidence="1">
    <location>
        <position position="199"/>
    </location>
</feature>
<dbReference type="SUPFAM" id="SSF55347">
    <property type="entry name" value="Glyceraldehyde-3-phosphate dehydrogenase-like, C-terminal domain"/>
    <property type="match status" value="1"/>
</dbReference>
<dbReference type="EMBL" id="UINC01070691">
    <property type="protein sequence ID" value="SVC05032.1"/>
    <property type="molecule type" value="Genomic_DNA"/>
</dbReference>
<dbReference type="InterPro" id="IPR036291">
    <property type="entry name" value="NAD(P)-bd_dom_sf"/>
</dbReference>
<feature type="non-terminal residue" evidence="1">
    <location>
        <position position="1"/>
    </location>
</feature>
<dbReference type="InterPro" id="IPR051450">
    <property type="entry name" value="Gfo/Idh/MocA_Oxidoreductases"/>
</dbReference>
<evidence type="ECO:0000313" key="1">
    <source>
        <dbReference type="EMBL" id="SVC05032.1"/>
    </source>
</evidence>